<reference evidence="1 2" key="1">
    <citation type="submission" date="2019-05" db="EMBL/GenBank/DDBJ databases">
        <authorList>
            <person name="Pope W.H."/>
            <person name="Garlena R.A."/>
            <person name="Russell D.A."/>
            <person name="Jacobs-Sera D."/>
            <person name="Hatfull G.F."/>
        </authorList>
    </citation>
    <scope>NUCLEOTIDE SEQUENCE [LARGE SCALE GENOMIC DNA]</scope>
</reference>
<evidence type="ECO:0000313" key="2">
    <source>
        <dbReference type="Proteomes" id="UP000318375"/>
    </source>
</evidence>
<dbReference type="GeneID" id="64766230"/>
<keyword evidence="2" id="KW-1185">Reference proteome</keyword>
<name>A0A4Y6EKX5_9CAUD</name>
<sequence>MSALSTPAWFTAAATGGFHDDTEDGEETYEEHTLDGKPAVQITFLVPADVALEAIRTTLGDRGQLQFTKAEAS</sequence>
<gene>
    <name evidence="1" type="primary">211</name>
    <name evidence="1" type="ORF">SEA_PUPPER_211</name>
</gene>
<protein>
    <submittedName>
        <fullName evidence="1">Uncharacterized protein</fullName>
    </submittedName>
</protein>
<evidence type="ECO:0000313" key="1">
    <source>
        <dbReference type="EMBL" id="QDF18697.1"/>
    </source>
</evidence>
<organism evidence="1 2">
    <name type="scientific">Gordonia phage Pupper</name>
    <dbReference type="NCBI Taxonomy" id="2571249"/>
    <lineage>
        <taxon>Viruses</taxon>
        <taxon>Duplodnaviria</taxon>
        <taxon>Heunggongvirae</taxon>
        <taxon>Uroviricota</taxon>
        <taxon>Caudoviricetes</taxon>
        <taxon>Puppervirus</taxon>
        <taxon>Puppervirus Pupper</taxon>
    </lineage>
</organism>
<proteinExistence type="predicted"/>
<accession>A0A4Y6EKX5</accession>
<dbReference type="EMBL" id="MK977695">
    <property type="protein sequence ID" value="QDF18697.1"/>
    <property type="molecule type" value="Genomic_DNA"/>
</dbReference>
<dbReference type="Proteomes" id="UP000318375">
    <property type="component" value="Segment"/>
</dbReference>
<dbReference type="KEGG" id="vg:64766230"/>
<dbReference type="RefSeq" id="YP_010058999.1">
    <property type="nucleotide sequence ID" value="NC_054723.1"/>
</dbReference>